<keyword evidence="1" id="KW-0732">Signal</keyword>
<dbReference type="RefSeq" id="WP_109951845.1">
    <property type="nucleotide sequence ID" value="NZ_CP029551.1"/>
</dbReference>
<evidence type="ECO:0000313" key="3">
    <source>
        <dbReference type="Proteomes" id="UP000246058"/>
    </source>
</evidence>
<reference evidence="2 3" key="1">
    <citation type="submission" date="2018-05" db="EMBL/GenBank/DDBJ databases">
        <title>Complete Genome Sequence of Methylobacterium sp. 17Sr1-43.</title>
        <authorList>
            <person name="Srinivasan S."/>
        </authorList>
    </citation>
    <scope>NUCLEOTIDE SEQUENCE [LARGE SCALE GENOMIC DNA]</scope>
    <source>
        <strain evidence="2 3">17Sr1-43</strain>
    </source>
</reference>
<evidence type="ECO:0000313" key="2">
    <source>
        <dbReference type="EMBL" id="AWN36756.1"/>
    </source>
</evidence>
<gene>
    <name evidence="2" type="ORF">DK427_14285</name>
</gene>
<dbReference type="EMBL" id="CP029551">
    <property type="protein sequence ID" value="AWN36756.1"/>
    <property type="molecule type" value="Genomic_DNA"/>
</dbReference>
<evidence type="ECO:0000256" key="1">
    <source>
        <dbReference type="SAM" id="SignalP"/>
    </source>
</evidence>
<sequence length="111" mass="12787">MRRTLYLAIIAGAATLSNAAFAQGYDPSYTEQVVPQNDRCYKVRYHRQVDLVNPKGILRETESRDFRKAIIYQRGGFARNAYNPAIYEETRTVLSPEYYSMVPTGCGRRIR</sequence>
<organism evidence="2 3">
    <name type="scientific">Methylobacterium radiodurans</name>
    <dbReference type="NCBI Taxonomy" id="2202828"/>
    <lineage>
        <taxon>Bacteria</taxon>
        <taxon>Pseudomonadati</taxon>
        <taxon>Pseudomonadota</taxon>
        <taxon>Alphaproteobacteria</taxon>
        <taxon>Hyphomicrobiales</taxon>
        <taxon>Methylobacteriaceae</taxon>
        <taxon>Methylobacterium</taxon>
    </lineage>
</organism>
<dbReference type="KEGG" id="meti:DK427_14285"/>
<feature type="signal peptide" evidence="1">
    <location>
        <begin position="1"/>
        <end position="22"/>
    </location>
</feature>
<dbReference type="OrthoDB" id="7998705at2"/>
<feature type="chain" id="PRO_5016027815" evidence="1">
    <location>
        <begin position="23"/>
        <end position="111"/>
    </location>
</feature>
<accession>A0A2U8VUE5</accession>
<keyword evidence="3" id="KW-1185">Reference proteome</keyword>
<dbReference type="AlphaFoldDB" id="A0A2U8VUE5"/>
<dbReference type="Proteomes" id="UP000246058">
    <property type="component" value="Chromosome"/>
</dbReference>
<name>A0A2U8VUE5_9HYPH</name>
<protein>
    <submittedName>
        <fullName evidence="2">Uncharacterized protein</fullName>
    </submittedName>
</protein>
<proteinExistence type="predicted"/>